<dbReference type="SUPFAM" id="SSF56281">
    <property type="entry name" value="Metallo-hydrolase/oxidoreductase"/>
    <property type="match status" value="1"/>
</dbReference>
<evidence type="ECO:0000256" key="5">
    <source>
        <dbReference type="ARBA" id="ARBA00011245"/>
    </source>
</evidence>
<keyword evidence="10 15" id="KW-0378">Hydrolase</keyword>
<evidence type="ECO:0000256" key="11">
    <source>
        <dbReference type="ARBA" id="ARBA00022833"/>
    </source>
</evidence>
<keyword evidence="7" id="KW-0479">Metal-binding</keyword>
<name>I3YKU4_ALIFI</name>
<dbReference type="eggNOG" id="COG0491">
    <property type="taxonomic scope" value="Bacteria"/>
</dbReference>
<comment type="catalytic activity">
    <reaction evidence="1">
        <text>a beta-lactam + H2O = a substituted beta-amino acid</text>
        <dbReference type="Rhea" id="RHEA:20401"/>
        <dbReference type="ChEBI" id="CHEBI:15377"/>
        <dbReference type="ChEBI" id="CHEBI:35627"/>
        <dbReference type="ChEBI" id="CHEBI:140347"/>
        <dbReference type="EC" id="3.5.2.6"/>
    </reaction>
</comment>
<feature type="domain" description="Metallo-beta-lactamase" evidence="14">
    <location>
        <begin position="106"/>
        <end position="276"/>
    </location>
</feature>
<dbReference type="CDD" id="cd16302">
    <property type="entry name" value="CcrA-like_MBL-B1"/>
    <property type="match status" value="1"/>
</dbReference>
<dbReference type="Pfam" id="PF00753">
    <property type="entry name" value="Lactamase_B"/>
    <property type="match status" value="1"/>
</dbReference>
<reference evidence="16" key="1">
    <citation type="journal article" date="2013" name="Stand. Genomic Sci.">
        <title>Complete genome sequence of the bile-resistant pigment-producing anaerobe Alistipes finegoldii type strain (AHN2437(T)).</title>
        <authorList>
            <person name="Mavromatis K."/>
            <person name="Stackebrandt E."/>
            <person name="Munk C."/>
            <person name="Lapidus A."/>
            <person name="Nolan M."/>
            <person name="Lucas S."/>
            <person name="Hammon N."/>
            <person name="Deshpande S."/>
            <person name="Cheng J.F."/>
            <person name="Tapia R."/>
            <person name="Goodwin L.A."/>
            <person name="Pitluck S."/>
            <person name="Liolios K."/>
            <person name="Pagani I."/>
            <person name="Ivanova N."/>
            <person name="Mikhailova N."/>
            <person name="Huntemann M."/>
            <person name="Pati A."/>
            <person name="Chen A."/>
            <person name="Palaniappan K."/>
            <person name="Land M."/>
            <person name="Hauser L."/>
            <person name="Rohde M."/>
            <person name="Gronow S."/>
            <person name="Goker M."/>
            <person name="Detter J.C."/>
            <person name="Bristow J."/>
            <person name="Eisen J.A."/>
            <person name="Markowitz V."/>
            <person name="Hugenholtz P."/>
            <person name="Kyrpides N.C."/>
            <person name="Klenk H.P."/>
            <person name="Woyke T."/>
        </authorList>
    </citation>
    <scope>NUCLEOTIDE SEQUENCE</scope>
    <source>
        <strain evidence="16">DSM 17242 / JCM 16770 / AHN 2437 / CCUG 46020 / CIP 107999</strain>
    </source>
</reference>
<dbReference type="Proteomes" id="UP000006052">
    <property type="component" value="Chromosome"/>
</dbReference>
<evidence type="ECO:0000313" key="15">
    <source>
        <dbReference type="EMBL" id="AFL77612.1"/>
    </source>
</evidence>
<dbReference type="InterPro" id="IPR036866">
    <property type="entry name" value="RibonucZ/Hydroxyglut_hydro"/>
</dbReference>
<dbReference type="GO" id="GO:0016787">
    <property type="term" value="F:hydrolase activity"/>
    <property type="evidence" value="ECO:0007669"/>
    <property type="project" value="UniProtKB-KW"/>
</dbReference>
<dbReference type="PANTHER" id="PTHR42951:SF4">
    <property type="entry name" value="ACYL-COENZYME A THIOESTERASE MBLAC2"/>
    <property type="match status" value="1"/>
</dbReference>
<comment type="subunit">
    <text evidence="5">Monomer.</text>
</comment>
<feature type="signal peptide" evidence="13">
    <location>
        <begin position="1"/>
        <end position="22"/>
    </location>
</feature>
<evidence type="ECO:0000256" key="9">
    <source>
        <dbReference type="ARBA" id="ARBA00022764"/>
    </source>
</evidence>
<keyword evidence="12" id="KW-0046">Antibiotic resistance</keyword>
<dbReference type="InterPro" id="IPR050855">
    <property type="entry name" value="NDM-1-like"/>
</dbReference>
<organism evidence="15 16">
    <name type="scientific">Alistipes finegoldii (strain DSM 17242 / JCM 16770 / CCUG 46020 / CIP 107999 / KCTC 15236 / AHN 2437)</name>
    <dbReference type="NCBI Taxonomy" id="679935"/>
    <lineage>
        <taxon>Bacteria</taxon>
        <taxon>Pseudomonadati</taxon>
        <taxon>Bacteroidota</taxon>
        <taxon>Bacteroidia</taxon>
        <taxon>Bacteroidales</taxon>
        <taxon>Rikenellaceae</taxon>
        <taxon>Alistipes</taxon>
    </lineage>
</organism>
<dbReference type="SMART" id="SM00849">
    <property type="entry name" value="Lactamase_B"/>
    <property type="match status" value="1"/>
</dbReference>
<comment type="similarity">
    <text evidence="4">Belongs to the metallo-beta-lactamase superfamily. Class-B beta-lactamase family.</text>
</comment>
<dbReference type="GO" id="GO:0017001">
    <property type="term" value="P:antibiotic catabolic process"/>
    <property type="evidence" value="ECO:0007669"/>
    <property type="project" value="UniProtKB-ARBA"/>
</dbReference>
<sequence length="304" mass="32883">MKPTLRKRLSYLLLALLDFASACDREPVDRNSAGNSIFAAEIQPVIMPKNMSALRPFLFALLLAATAAACTFRRIDIGNDITVQRLAEGIYLYTAVDEIEGYGPVPSNGVLIVREGEAVLLDTPVGDAQTKTLTDWAAETLRACVTTFVPNHWHSDCMGGLGYLKTLGVKSYAHRLTHSIAQREGKPVPDIGFGDSLRLDLHGTEIRCYYFGGGHSEDNIAVWIPSAKLLFAGCMVKEMAAQNAGNLSDAVPAAWPATLDSLLVRFPDARIVVPGHGAPGGPELIRHTKALLSEAASTDNRRKE</sequence>
<evidence type="ECO:0000256" key="6">
    <source>
        <dbReference type="ARBA" id="ARBA00012865"/>
    </source>
</evidence>
<keyword evidence="9" id="KW-0574">Periplasm</keyword>
<gene>
    <name evidence="15" type="ordered locus">Alfi_1264</name>
</gene>
<dbReference type="RefSeq" id="WP_009596813.1">
    <property type="nucleotide sequence ID" value="NC_018011.1"/>
</dbReference>
<dbReference type="InterPro" id="IPR001279">
    <property type="entry name" value="Metallo-B-lactamas"/>
</dbReference>
<dbReference type="AlphaFoldDB" id="I3YKU4"/>
<dbReference type="HOGENOM" id="CLU_068048_0_0_10"/>
<evidence type="ECO:0000256" key="2">
    <source>
        <dbReference type="ARBA" id="ARBA00001947"/>
    </source>
</evidence>
<dbReference type="EMBL" id="CP003274">
    <property type="protein sequence ID" value="AFL77612.1"/>
    <property type="molecule type" value="Genomic_DNA"/>
</dbReference>
<evidence type="ECO:0000256" key="4">
    <source>
        <dbReference type="ARBA" id="ARBA00005250"/>
    </source>
</evidence>
<accession>I3YKU4</accession>
<feature type="chain" id="PRO_5003682790" description="beta-lactamase" evidence="13">
    <location>
        <begin position="23"/>
        <end position="304"/>
    </location>
</feature>
<evidence type="ECO:0000256" key="10">
    <source>
        <dbReference type="ARBA" id="ARBA00022801"/>
    </source>
</evidence>
<keyword evidence="8 13" id="KW-0732">Signal</keyword>
<evidence type="ECO:0000256" key="13">
    <source>
        <dbReference type="SAM" id="SignalP"/>
    </source>
</evidence>
<protein>
    <recommendedName>
        <fullName evidence="6">beta-lactamase</fullName>
        <ecNumber evidence="6">3.5.2.6</ecNumber>
    </recommendedName>
</protein>
<evidence type="ECO:0000313" key="16">
    <source>
        <dbReference type="Proteomes" id="UP000006052"/>
    </source>
</evidence>
<dbReference type="KEGG" id="afd:Alfi_1264"/>
<dbReference type="PATRIC" id="fig|679935.3.peg.1205"/>
<evidence type="ECO:0000256" key="12">
    <source>
        <dbReference type="ARBA" id="ARBA00023251"/>
    </source>
</evidence>
<evidence type="ECO:0000256" key="7">
    <source>
        <dbReference type="ARBA" id="ARBA00022723"/>
    </source>
</evidence>
<dbReference type="EC" id="3.5.2.6" evidence="6"/>
<comment type="cofactor">
    <cofactor evidence="2">
        <name>Zn(2+)</name>
        <dbReference type="ChEBI" id="CHEBI:29105"/>
    </cofactor>
</comment>
<evidence type="ECO:0000256" key="8">
    <source>
        <dbReference type="ARBA" id="ARBA00022729"/>
    </source>
</evidence>
<dbReference type="STRING" id="679935.Alfi_1264"/>
<dbReference type="NCBIfam" id="NF012229">
    <property type="entry name" value="bla_class_B_core"/>
    <property type="match status" value="1"/>
</dbReference>
<dbReference type="NCBIfam" id="NF033088">
    <property type="entry name" value="bla_subclass_B1"/>
    <property type="match status" value="1"/>
</dbReference>
<evidence type="ECO:0000259" key="14">
    <source>
        <dbReference type="SMART" id="SM00849"/>
    </source>
</evidence>
<evidence type="ECO:0000256" key="3">
    <source>
        <dbReference type="ARBA" id="ARBA00004418"/>
    </source>
</evidence>
<dbReference type="InterPro" id="IPR058199">
    <property type="entry name" value="BlaB//VIM/IMP-1"/>
</dbReference>
<dbReference type="PANTHER" id="PTHR42951">
    <property type="entry name" value="METALLO-BETA-LACTAMASE DOMAIN-CONTAINING"/>
    <property type="match status" value="1"/>
</dbReference>
<evidence type="ECO:0000256" key="1">
    <source>
        <dbReference type="ARBA" id="ARBA00001526"/>
    </source>
</evidence>
<proteinExistence type="inferred from homology"/>
<keyword evidence="11" id="KW-0862">Zinc</keyword>
<dbReference type="Gene3D" id="3.60.15.10">
    <property type="entry name" value="Ribonuclease Z/Hydroxyacylglutathione hydrolase-like"/>
    <property type="match status" value="1"/>
</dbReference>
<comment type="subcellular location">
    <subcellularLocation>
        <location evidence="3">Periplasm</location>
    </subcellularLocation>
</comment>